<evidence type="ECO:0000313" key="6">
    <source>
        <dbReference type="Proteomes" id="UP000789570"/>
    </source>
</evidence>
<dbReference type="PANTHER" id="PTHR12975:SF6">
    <property type="entry name" value="TRAFFICKING PROTEIN PARTICLE COMPLEX SUBUNIT 8"/>
    <property type="match status" value="1"/>
</dbReference>
<evidence type="ECO:0000259" key="2">
    <source>
        <dbReference type="Pfam" id="PF24542"/>
    </source>
</evidence>
<dbReference type="Pfam" id="PF24544">
    <property type="entry name" value="Ig_TPPC8_2nd"/>
    <property type="match status" value="1"/>
</dbReference>
<feature type="domain" description="TPPC8 C-terminal Ig-like" evidence="2">
    <location>
        <begin position="1366"/>
        <end position="1469"/>
    </location>
</feature>
<feature type="compositionally biased region" description="Polar residues" evidence="1">
    <location>
        <begin position="19"/>
        <end position="31"/>
    </location>
</feature>
<feature type="domain" description="TPPC8 first Ig-like" evidence="4">
    <location>
        <begin position="782"/>
        <end position="959"/>
    </location>
</feature>
<evidence type="ECO:0000256" key="1">
    <source>
        <dbReference type="SAM" id="MobiDB-lite"/>
    </source>
</evidence>
<feature type="compositionally biased region" description="Basic and acidic residues" evidence="1">
    <location>
        <begin position="826"/>
        <end position="835"/>
    </location>
</feature>
<feature type="compositionally biased region" description="Low complexity" evidence="1">
    <location>
        <begin position="1"/>
        <end position="18"/>
    </location>
</feature>
<dbReference type="InterPro" id="IPR058538">
    <property type="entry name" value="Ig_TPPC8_2nd"/>
</dbReference>
<feature type="region of interest" description="Disordered" evidence="1">
    <location>
        <begin position="1"/>
        <end position="33"/>
    </location>
</feature>
<keyword evidence="6" id="KW-1185">Reference proteome</keyword>
<dbReference type="Proteomes" id="UP000789570">
    <property type="component" value="Unassembled WGS sequence"/>
</dbReference>
<dbReference type="EMBL" id="CAJVPQ010003644">
    <property type="protein sequence ID" value="CAG8633902.1"/>
    <property type="molecule type" value="Genomic_DNA"/>
</dbReference>
<name>A0A9N9DBH3_9GLOM</name>
<feature type="domain" description="TPPC8 second Ig-like" evidence="3">
    <location>
        <begin position="962"/>
        <end position="1092"/>
    </location>
</feature>
<reference evidence="5" key="1">
    <citation type="submission" date="2021-06" db="EMBL/GenBank/DDBJ databases">
        <authorList>
            <person name="Kallberg Y."/>
            <person name="Tangrot J."/>
            <person name="Rosling A."/>
        </authorList>
    </citation>
    <scope>NUCLEOTIDE SEQUENCE</scope>
    <source>
        <strain evidence="5">UK204</strain>
    </source>
</reference>
<dbReference type="OrthoDB" id="203724at2759"/>
<dbReference type="InterPro" id="IPR058541">
    <property type="entry name" value="Ig_TPPC8_1st"/>
</dbReference>
<gene>
    <name evidence="5" type="ORF">FCALED_LOCUS10211</name>
</gene>
<dbReference type="PANTHER" id="PTHR12975">
    <property type="entry name" value="TRANSPORT PROTEIN TRAPP"/>
    <property type="match status" value="1"/>
</dbReference>
<dbReference type="Pfam" id="PF24542">
    <property type="entry name" value="Ig_TPPC8_C"/>
    <property type="match status" value="1"/>
</dbReference>
<feature type="compositionally biased region" description="Basic and acidic residues" evidence="1">
    <location>
        <begin position="1482"/>
        <end position="1493"/>
    </location>
</feature>
<dbReference type="InterPro" id="IPR024420">
    <property type="entry name" value="TRAPP_III_complex_Trs85"/>
</dbReference>
<accession>A0A9N9DBH3</accession>
<comment type="caution">
    <text evidence="5">The sequence shown here is derived from an EMBL/GenBank/DDBJ whole genome shotgun (WGS) entry which is preliminary data.</text>
</comment>
<dbReference type="InterPro" id="IPR057651">
    <property type="entry name" value="Ig_TPPC8_C"/>
</dbReference>
<proteinExistence type="predicted"/>
<dbReference type="Pfam" id="PF24545">
    <property type="entry name" value="Ig_TPPC8_1st"/>
    <property type="match status" value="1"/>
</dbReference>
<dbReference type="Pfam" id="PF12739">
    <property type="entry name" value="TRAPPC-Trs85"/>
    <property type="match status" value="1"/>
</dbReference>
<feature type="region of interest" description="Disordered" evidence="1">
    <location>
        <begin position="1479"/>
        <end position="1498"/>
    </location>
</feature>
<organism evidence="5 6">
    <name type="scientific">Funneliformis caledonium</name>
    <dbReference type="NCBI Taxonomy" id="1117310"/>
    <lineage>
        <taxon>Eukaryota</taxon>
        <taxon>Fungi</taxon>
        <taxon>Fungi incertae sedis</taxon>
        <taxon>Mucoromycota</taxon>
        <taxon>Glomeromycotina</taxon>
        <taxon>Glomeromycetes</taxon>
        <taxon>Glomerales</taxon>
        <taxon>Glomeraceae</taxon>
        <taxon>Funneliformis</taxon>
    </lineage>
</organism>
<sequence>MEPLSRSNSGSTLSRSTTPTIQSKQRYQGNRSPKDFVTRVLSPRVAVISTQDADQACQTNNFPDFLSLIKPFGDRIEGRVSVQDSQGLLNPVENFTIRFAHLTSLGQPDVQLTSQIIAEKVKSISSNPNILDDLPEISKKTDVNERYLAVNQDDLTPWYAEYRRLFFTFTGVTEHESFDHPVACIIAISSSNPDPENTLLQLYNDTTPAPIFEKGFMDPNILKYCVLLHDNHKETLEHSEAVLEKIKRTFGLNCHLLKLNSIPQTVPTENHDLFSAQASPVKTSNSIPDIWTPYLIEDKVLKDLLANSPSRKSTSFEHHSRQSSLTSLSSYSLPLSPTMSTLNSPTSSLDEDMIFSKENIVVDSQSTIGFSLVGDIEPSPVIYGQYLSENDITGIHNFVGILVRQSIVPNMERNIRHWNEQVASSRRGITGRLFSASRRYFSTGIKSTTAVQQSAQSPFVSNTHTANPAIQIYAHNTPESQMRKLADYAFMLRDYKFAHSVYDSVKKDFSADKAWKYYAGAQEMIGICLLMLSTSGSRTDTDHYFEQSVNAYINRSKEPFYATKVTLLYYEMLKFKNLYKDAPAALVRMTGEDSELRSALFLEQAALAFLRCARPMVRKYAFHMIMAGHRYGKCNQREHAYRCYLAASKVFENHSWSLAEDHIHFALGRQSFHLGDLDTSLKYFLKLLRASRQSATQQSAYLREFLIIYKQYLLKKDKDSNFELQELPIPIFDDYSVRVVLSNSQSNEYDEIWDTMEKEFLEEGFSGLDIYGNPRKKPSPLGSDLHRTVCAVGEPFFVQFNVHNPMHIQININDLILECDHVPLENSEENSRNSSEEINNEESSKHNNNLDNADVKSIKFEAFDLEILSEVTLPGSETKAISLRVLPKKQGTLKVLGLRYNLNSLIRGVKKFSRRGKRLNDTNDQRTSVVYTTDRSLDLMVTSPMPLLEVAFHSFPDALFSGEVTQVVLEINNKGQKGLTDLRVKISHPSFFCIGDAEMLGKVIYDNSEDSNCLTTETLKTINSVFNSSIKDIPLPTKEGINSDSASSSLAPGITTLIPIWIRGDRIGKHMFRFLFTYESEDNNMAMKYRSLRYFKTTQVYPSLKINAFTRPSTRGLNEFILGIEIENLQNNEFQLCQLSSISPSWIISAVNNGSSSGDIVSKSLIAPRQTIFIYYRINRNEKLSTNDNDDANDSESNDITPEVFTSNALEQLLIGEKNLQAEPSPIKLTITNVPFRDRTITSSVNPLQGFSMNSRVQWRSNTLINQFPFISQNKHRNIFTLYNTNDVDLALYWTIPHSQSQRQGHHYIIGINLGVQQNPFQGSNTSLGPNRALFEATVRERTLLLNSLSKNKNFKDDSPLKLVIQCADIYKHNFEFQSFCIVPVTISIKNCSWNKRIGFTLELISSDQNDTNRSNALHKAITPMIFHWIGSTFKYATLSANEEQTFVVKACFIRSGVYDINRWRLTVNYNQSATDKSNIGGEHHGGLGKKSEGGGGMKGYVQMPNTPHLLTIINEKSSEKELINEEKFEI</sequence>
<evidence type="ECO:0000259" key="3">
    <source>
        <dbReference type="Pfam" id="PF24544"/>
    </source>
</evidence>
<evidence type="ECO:0000259" key="4">
    <source>
        <dbReference type="Pfam" id="PF24545"/>
    </source>
</evidence>
<dbReference type="GO" id="GO:1990072">
    <property type="term" value="C:TRAPPIII protein complex"/>
    <property type="evidence" value="ECO:0007669"/>
    <property type="project" value="TreeGrafter"/>
</dbReference>
<evidence type="ECO:0000313" key="5">
    <source>
        <dbReference type="EMBL" id="CAG8633902.1"/>
    </source>
</evidence>
<feature type="region of interest" description="Disordered" evidence="1">
    <location>
        <begin position="826"/>
        <end position="850"/>
    </location>
</feature>
<protein>
    <submittedName>
        <fullName evidence="5">10853_t:CDS:1</fullName>
    </submittedName>
</protein>